<dbReference type="PANTHER" id="PTHR30505">
    <property type="entry name" value="FRUCTOSE-LIKE PERMEASE"/>
    <property type="match status" value="1"/>
</dbReference>
<keyword evidence="5" id="KW-0598">Phosphotransferase system</keyword>
<dbReference type="InterPro" id="IPR003353">
    <property type="entry name" value="PTS_IIB_fruc"/>
</dbReference>
<dbReference type="GO" id="GO:0005886">
    <property type="term" value="C:plasma membrane"/>
    <property type="evidence" value="ECO:0007669"/>
    <property type="project" value="TreeGrafter"/>
</dbReference>
<dbReference type="PROSITE" id="PS51099">
    <property type="entry name" value="PTS_EIIB_TYPE_2"/>
    <property type="match status" value="1"/>
</dbReference>
<dbReference type="EC" id="2.7.1.69" evidence="8"/>
<organism evidence="8 9">
    <name type="scientific">Caldisalinibacter kiritimatiensis</name>
    <dbReference type="NCBI Taxonomy" id="1304284"/>
    <lineage>
        <taxon>Bacteria</taxon>
        <taxon>Bacillati</taxon>
        <taxon>Bacillota</taxon>
        <taxon>Tissierellia</taxon>
        <taxon>Tissierellales</taxon>
        <taxon>Thermohalobacteraceae</taxon>
        <taxon>Caldisalinibacter</taxon>
    </lineage>
</organism>
<dbReference type="GO" id="GO:0022877">
    <property type="term" value="F:protein-N(PI)-phosphohistidine-fructose phosphotransferase system transporter activity"/>
    <property type="evidence" value="ECO:0007669"/>
    <property type="project" value="InterPro"/>
</dbReference>
<dbReference type="GO" id="GO:0009401">
    <property type="term" value="P:phosphoenolpyruvate-dependent sugar phosphotransferase system"/>
    <property type="evidence" value="ECO:0007669"/>
    <property type="project" value="UniProtKB-KW"/>
</dbReference>
<dbReference type="PANTHER" id="PTHR30505:SF0">
    <property type="entry name" value="FRUCTOSE-LIKE PTS SYSTEM EIIBC COMPONENT-RELATED"/>
    <property type="match status" value="1"/>
</dbReference>
<dbReference type="eggNOG" id="COG1445">
    <property type="taxonomic scope" value="Bacteria"/>
</dbReference>
<dbReference type="NCBIfam" id="NF007783">
    <property type="entry name" value="PRK10474.1"/>
    <property type="match status" value="1"/>
</dbReference>
<sequence length="115" mass="12742">MEVTKIKVVAVTACPTGLAQTYLAAEALEIAAKRVGIQIKVETQGKIGIENQLSQENIKNADLVILTKDKDIINKERFKDKEVFKVSVVDIIKKSDSILNSIKDYLKGEKKVLTL</sequence>
<dbReference type="EMBL" id="ARZA01000256">
    <property type="protein sequence ID" value="EOC99654.1"/>
    <property type="molecule type" value="Genomic_DNA"/>
</dbReference>
<dbReference type="AlphaFoldDB" id="R1CBF7"/>
<keyword evidence="9" id="KW-1185">Reference proteome</keyword>
<evidence type="ECO:0000256" key="3">
    <source>
        <dbReference type="ARBA" id="ARBA00022597"/>
    </source>
</evidence>
<dbReference type="Pfam" id="PF02302">
    <property type="entry name" value="PTS_IIB"/>
    <property type="match status" value="1"/>
</dbReference>
<proteinExistence type="predicted"/>
<dbReference type="RefSeq" id="WP_006316460.1">
    <property type="nucleotide sequence ID" value="NZ_ARZA01000256.1"/>
</dbReference>
<evidence type="ECO:0000256" key="2">
    <source>
        <dbReference type="ARBA" id="ARBA00022553"/>
    </source>
</evidence>
<evidence type="ECO:0000259" key="7">
    <source>
        <dbReference type="PROSITE" id="PS51099"/>
    </source>
</evidence>
<keyword evidence="1" id="KW-0813">Transport</keyword>
<dbReference type="NCBIfam" id="TIGR00829">
    <property type="entry name" value="FRU"/>
    <property type="match status" value="1"/>
</dbReference>
<keyword evidence="2" id="KW-0597">Phosphoprotein</keyword>
<evidence type="ECO:0000313" key="8">
    <source>
        <dbReference type="EMBL" id="EOC99654.1"/>
    </source>
</evidence>
<evidence type="ECO:0000256" key="5">
    <source>
        <dbReference type="ARBA" id="ARBA00022683"/>
    </source>
</evidence>
<dbReference type="InterPro" id="IPR003501">
    <property type="entry name" value="PTS_EIIB_2/3"/>
</dbReference>
<keyword evidence="3" id="KW-0762">Sugar transport</keyword>
<dbReference type="STRING" id="1304284.L21TH_2297"/>
<dbReference type="Gene3D" id="3.40.50.2300">
    <property type="match status" value="1"/>
</dbReference>
<keyword evidence="6" id="KW-0418">Kinase</keyword>
<reference evidence="8 9" key="1">
    <citation type="journal article" date="2015" name="Geomicrobiol. J.">
        <title>Caldisalinibacter kiritimatiensis gen. nov., sp. nov., a moderately thermohalophilic thiosulfate-reducing bacterium from a hypersaline microbial mat.</title>
        <authorList>
            <person name="Ben Hania W."/>
            <person name="Joseph M."/>
            <person name="Fiebig A."/>
            <person name="Bunk B."/>
            <person name="Klenk H.-P."/>
            <person name="Fardeau M.-L."/>
            <person name="Spring S."/>
        </authorList>
    </citation>
    <scope>NUCLEOTIDE SEQUENCE [LARGE SCALE GENOMIC DNA]</scope>
    <source>
        <strain evidence="8 9">L21-TH-D2</strain>
    </source>
</reference>
<dbReference type="InterPro" id="IPR013011">
    <property type="entry name" value="PTS_EIIB_2"/>
</dbReference>
<dbReference type="SUPFAM" id="SSF52794">
    <property type="entry name" value="PTS system IIB component-like"/>
    <property type="match status" value="1"/>
</dbReference>
<dbReference type="GO" id="GO:0090563">
    <property type="term" value="F:protein-phosphocysteine-sugar phosphotransferase activity"/>
    <property type="evidence" value="ECO:0007669"/>
    <property type="project" value="TreeGrafter"/>
</dbReference>
<keyword evidence="4 8" id="KW-0808">Transferase</keyword>
<protein>
    <submittedName>
        <fullName evidence="8">PTS system, fructose-specific component IIB / IIC</fullName>
        <ecNumber evidence="8">2.7.1.69</ecNumber>
    </submittedName>
</protein>
<evidence type="ECO:0000256" key="1">
    <source>
        <dbReference type="ARBA" id="ARBA00022448"/>
    </source>
</evidence>
<evidence type="ECO:0000256" key="4">
    <source>
        <dbReference type="ARBA" id="ARBA00022679"/>
    </source>
</evidence>
<comment type="caution">
    <text evidence="8">The sequence shown here is derived from an EMBL/GenBank/DDBJ whole genome shotgun (WGS) entry which is preliminary data.</text>
</comment>
<dbReference type="FunFam" id="3.40.50.2300:FF:000014">
    <property type="entry name" value="PTS system fructose-like transporter subunit IIB"/>
    <property type="match status" value="1"/>
</dbReference>
<name>R1CBF7_9FIRM</name>
<dbReference type="GO" id="GO:0016301">
    <property type="term" value="F:kinase activity"/>
    <property type="evidence" value="ECO:0007669"/>
    <property type="project" value="UniProtKB-KW"/>
</dbReference>
<dbReference type="CDD" id="cd05569">
    <property type="entry name" value="PTS_IIB_fructose"/>
    <property type="match status" value="1"/>
</dbReference>
<dbReference type="InterPro" id="IPR036095">
    <property type="entry name" value="PTS_EIIB-like_sf"/>
</dbReference>
<feature type="domain" description="PTS EIIB type-2" evidence="7">
    <location>
        <begin position="6"/>
        <end position="110"/>
    </location>
</feature>
<accession>R1CBF7</accession>
<evidence type="ECO:0000313" key="9">
    <source>
        <dbReference type="Proteomes" id="UP000013378"/>
    </source>
</evidence>
<dbReference type="InterPro" id="IPR050864">
    <property type="entry name" value="Bacterial_PTS_Sugar_Transport"/>
</dbReference>
<dbReference type="Proteomes" id="UP000013378">
    <property type="component" value="Unassembled WGS sequence"/>
</dbReference>
<evidence type="ECO:0000256" key="6">
    <source>
        <dbReference type="ARBA" id="ARBA00022777"/>
    </source>
</evidence>
<gene>
    <name evidence="8" type="ORF">L21TH_2297</name>
</gene>